<feature type="binding site" evidence="11">
    <location>
        <begin position="235"/>
        <end position="241"/>
    </location>
    <ligand>
        <name>substrate</name>
    </ligand>
</feature>
<evidence type="ECO:0000256" key="5">
    <source>
        <dbReference type="ARBA" id="ARBA00022553"/>
    </source>
</evidence>
<dbReference type="GO" id="GO:0019901">
    <property type="term" value="F:protein kinase binding"/>
    <property type="evidence" value="ECO:0007669"/>
    <property type="project" value="TreeGrafter"/>
</dbReference>
<protein>
    <recommendedName>
        <fullName evidence="4">protein-tyrosine-phosphatase</fullName>
        <ecNumber evidence="4">3.1.3.48</ecNumber>
    </recommendedName>
</protein>
<dbReference type="InterPro" id="IPR000387">
    <property type="entry name" value="Tyr_Pase_dom"/>
</dbReference>
<feature type="compositionally biased region" description="Polar residues" evidence="12">
    <location>
        <begin position="334"/>
        <end position="349"/>
    </location>
</feature>
<dbReference type="PROSITE" id="PS00383">
    <property type="entry name" value="TYR_PHOSPHATASE_1"/>
    <property type="match status" value="1"/>
</dbReference>
<gene>
    <name evidence="15" type="ORF">NP493_750g01047</name>
</gene>
<dbReference type="SMART" id="SM00404">
    <property type="entry name" value="PTPc_motif"/>
    <property type="match status" value="1"/>
</dbReference>
<keyword evidence="7" id="KW-0256">Endoplasmic reticulum</keyword>
<evidence type="ECO:0000313" key="15">
    <source>
        <dbReference type="EMBL" id="KAK2175106.1"/>
    </source>
</evidence>
<dbReference type="AlphaFoldDB" id="A0AAD9NNR1"/>
<evidence type="ECO:0000256" key="8">
    <source>
        <dbReference type="ARBA" id="ARBA00022912"/>
    </source>
</evidence>
<feature type="binding site" evidence="11">
    <location>
        <position position="282"/>
    </location>
    <ligand>
        <name>substrate</name>
    </ligand>
</feature>
<comment type="subcellular location">
    <subcellularLocation>
        <location evidence="2">Endomembrane system</location>
    </subcellularLocation>
    <subcellularLocation>
        <location evidence="1">Endoplasmic reticulum</location>
    </subcellularLocation>
</comment>
<evidence type="ECO:0000256" key="1">
    <source>
        <dbReference type="ARBA" id="ARBA00004240"/>
    </source>
</evidence>
<dbReference type="SUPFAM" id="SSF52799">
    <property type="entry name" value="(Phosphotyrosine protein) phosphatases II"/>
    <property type="match status" value="1"/>
</dbReference>
<evidence type="ECO:0000259" key="13">
    <source>
        <dbReference type="PROSITE" id="PS50055"/>
    </source>
</evidence>
<dbReference type="PROSITE" id="PS50056">
    <property type="entry name" value="TYR_PHOSPHATASE_2"/>
    <property type="match status" value="1"/>
</dbReference>
<dbReference type="PROSITE" id="PS50055">
    <property type="entry name" value="TYR_PHOSPHATASE_PTP"/>
    <property type="match status" value="1"/>
</dbReference>
<feature type="compositionally biased region" description="Basic and acidic residues" evidence="12">
    <location>
        <begin position="380"/>
        <end position="420"/>
    </location>
</feature>
<evidence type="ECO:0000256" key="12">
    <source>
        <dbReference type="SAM" id="MobiDB-lite"/>
    </source>
</evidence>
<dbReference type="Proteomes" id="UP001209878">
    <property type="component" value="Unassembled WGS sequence"/>
</dbReference>
<dbReference type="InterPro" id="IPR051985">
    <property type="entry name" value="NR_tyrosine_phosphatase"/>
</dbReference>
<dbReference type="GO" id="GO:0005634">
    <property type="term" value="C:nucleus"/>
    <property type="evidence" value="ECO:0007669"/>
    <property type="project" value="TreeGrafter"/>
</dbReference>
<dbReference type="Gene3D" id="3.90.190.10">
    <property type="entry name" value="Protein tyrosine phosphatase superfamily"/>
    <property type="match status" value="1"/>
</dbReference>
<dbReference type="InterPro" id="IPR016130">
    <property type="entry name" value="Tyr_Pase_AS"/>
</dbReference>
<reference evidence="15" key="1">
    <citation type="journal article" date="2023" name="Mol. Biol. Evol.">
        <title>Third-Generation Sequencing Reveals the Adaptive Role of the Epigenome in Three Deep-Sea Polychaetes.</title>
        <authorList>
            <person name="Perez M."/>
            <person name="Aroh O."/>
            <person name="Sun Y."/>
            <person name="Lan Y."/>
            <person name="Juniper S.K."/>
            <person name="Young C.R."/>
            <person name="Angers B."/>
            <person name="Qian P.Y."/>
        </authorList>
    </citation>
    <scope>NUCLEOTIDE SEQUENCE</scope>
    <source>
        <strain evidence="15">R07B-5</strain>
    </source>
</reference>
<evidence type="ECO:0000313" key="16">
    <source>
        <dbReference type="Proteomes" id="UP001209878"/>
    </source>
</evidence>
<proteinExistence type="inferred from homology"/>
<dbReference type="EMBL" id="JAODUO010000750">
    <property type="protein sequence ID" value="KAK2175106.1"/>
    <property type="molecule type" value="Genomic_DNA"/>
</dbReference>
<dbReference type="GO" id="GO:0070373">
    <property type="term" value="P:negative regulation of ERK1 and ERK2 cascade"/>
    <property type="evidence" value="ECO:0007669"/>
    <property type="project" value="TreeGrafter"/>
</dbReference>
<accession>A0AAD9NNR1</accession>
<comment type="similarity">
    <text evidence="3">Belongs to the protein-tyrosine phosphatase family. Non-receptor class 1 subfamily.</text>
</comment>
<dbReference type="InterPro" id="IPR000242">
    <property type="entry name" value="PTP_cat"/>
</dbReference>
<evidence type="ECO:0000256" key="7">
    <source>
        <dbReference type="ARBA" id="ARBA00022824"/>
    </source>
</evidence>
<sequence length="463" mass="53126">MHDKIEEHMIPSPMGPENEFEAYEQNDTWGLVYNKIRHDATMNHDYSLKDARKPDYRSRNRYRDVSPYDHSRVVLQRDDLDYINASLVKVPQAGRAYILTQGPLPHTSGHFWLMVWEQNTRAVLMLNRIIEKGVVKCHQYFPSGAASGGEDEMVFDDVDLRLRFVSVDQMGYYNVSTLEIEDTRTGHTKQVLHFHYLTWPDFGVPESPTEFLNFLMAVRKSGALELDVGPPVIHCSAGIGRSGTFCLVDTCLLLIERNQDTSCVNIYEILMDMRKYRMGLIQTPHQLRFSYLAIIEGAKSIVVNSPDSGVVQDFTPPEVQPMHEFMGNLVDNGSVPSTDSRELCSSNSKTTMEQVVASTLHNSLHRDSESSASSGDNEYSSEHTLRDTSSADKAVRRQENMEIRRRTREERRKKTEDQVAHMKRRQKETDKWQSRKATVQPYVYGFSIAAFVASYVAYQYYFS</sequence>
<dbReference type="Pfam" id="PF00102">
    <property type="entry name" value="Y_phosphatase"/>
    <property type="match status" value="1"/>
</dbReference>
<feature type="domain" description="Tyrosine specific protein phosphatases" evidence="14">
    <location>
        <begin position="209"/>
        <end position="288"/>
    </location>
</feature>
<dbReference type="PANTHER" id="PTHR46047:SF3">
    <property type="entry name" value="TYROSINE-PROTEIN PHOSPHATASE NON-RECEPTOR TYPE 61F"/>
    <property type="match status" value="1"/>
</dbReference>
<feature type="region of interest" description="Disordered" evidence="12">
    <location>
        <begin position="362"/>
        <end position="434"/>
    </location>
</feature>
<dbReference type="SMART" id="SM00194">
    <property type="entry name" value="PTPc"/>
    <property type="match status" value="1"/>
</dbReference>
<feature type="domain" description="Tyrosine-protein phosphatase" evidence="13">
    <location>
        <begin position="16"/>
        <end position="297"/>
    </location>
</feature>
<evidence type="ECO:0000256" key="2">
    <source>
        <dbReference type="ARBA" id="ARBA00004308"/>
    </source>
</evidence>
<dbReference type="GO" id="GO:0004726">
    <property type="term" value="F:non-membrane spanning protein tyrosine phosphatase activity"/>
    <property type="evidence" value="ECO:0007669"/>
    <property type="project" value="TreeGrafter"/>
</dbReference>
<keyword evidence="6" id="KW-0378">Hydrolase</keyword>
<dbReference type="InterPro" id="IPR029021">
    <property type="entry name" value="Prot-tyrosine_phosphatase-like"/>
</dbReference>
<dbReference type="PIRSF" id="PIRSF000926">
    <property type="entry name" value="Tyr-Ptase_nr1"/>
    <property type="match status" value="1"/>
</dbReference>
<evidence type="ECO:0000256" key="4">
    <source>
        <dbReference type="ARBA" id="ARBA00013064"/>
    </source>
</evidence>
<comment type="caution">
    <text evidence="15">The sequence shown here is derived from an EMBL/GenBank/DDBJ whole genome shotgun (WGS) entry which is preliminary data.</text>
</comment>
<dbReference type="GO" id="GO:0005783">
    <property type="term" value="C:endoplasmic reticulum"/>
    <property type="evidence" value="ECO:0007669"/>
    <property type="project" value="UniProtKB-SubCell"/>
</dbReference>
<evidence type="ECO:0000259" key="14">
    <source>
        <dbReference type="PROSITE" id="PS50056"/>
    </source>
</evidence>
<name>A0AAD9NNR1_RIDPI</name>
<dbReference type="EC" id="3.1.3.48" evidence="4"/>
<evidence type="ECO:0000256" key="10">
    <source>
        <dbReference type="PIRSR" id="PIRSR000926-1"/>
    </source>
</evidence>
<organism evidence="15 16">
    <name type="scientific">Ridgeia piscesae</name>
    <name type="common">Tubeworm</name>
    <dbReference type="NCBI Taxonomy" id="27915"/>
    <lineage>
        <taxon>Eukaryota</taxon>
        <taxon>Metazoa</taxon>
        <taxon>Spiralia</taxon>
        <taxon>Lophotrochozoa</taxon>
        <taxon>Annelida</taxon>
        <taxon>Polychaeta</taxon>
        <taxon>Sedentaria</taxon>
        <taxon>Canalipalpata</taxon>
        <taxon>Sabellida</taxon>
        <taxon>Siboglinidae</taxon>
        <taxon>Ridgeia</taxon>
    </lineage>
</organism>
<dbReference type="PANTHER" id="PTHR46047">
    <property type="entry name" value="TYROSINE-PROTEIN PHOSPHATASE NON-RECEPTOR TYPE 61F"/>
    <property type="match status" value="1"/>
</dbReference>
<dbReference type="GO" id="GO:0046426">
    <property type="term" value="P:negative regulation of receptor signaling pathway via JAK-STAT"/>
    <property type="evidence" value="ECO:0007669"/>
    <property type="project" value="TreeGrafter"/>
</dbReference>
<dbReference type="PRINTS" id="PR00700">
    <property type="entry name" value="PRTYPHPHTASE"/>
</dbReference>
<evidence type="ECO:0000256" key="11">
    <source>
        <dbReference type="PIRSR" id="PIRSR000926-2"/>
    </source>
</evidence>
<dbReference type="InterPro" id="IPR003595">
    <property type="entry name" value="Tyr_Pase_cat"/>
</dbReference>
<evidence type="ECO:0000256" key="6">
    <source>
        <dbReference type="ARBA" id="ARBA00022801"/>
    </source>
</evidence>
<feature type="region of interest" description="Disordered" evidence="12">
    <location>
        <begin position="329"/>
        <end position="349"/>
    </location>
</feature>
<keyword evidence="5" id="KW-0597">Phosphoprotein</keyword>
<dbReference type="InterPro" id="IPR012265">
    <property type="entry name" value="Ptpn1/Ptpn2"/>
</dbReference>
<keyword evidence="9" id="KW-0472">Membrane</keyword>
<keyword evidence="8" id="KW-0904">Protein phosphatase</keyword>
<feature type="active site" description="Phosphocysteine intermediate" evidence="10">
    <location>
        <position position="235"/>
    </location>
</feature>
<feature type="binding site" evidence="11">
    <location>
        <position position="201"/>
    </location>
    <ligand>
        <name>substrate</name>
    </ligand>
</feature>
<evidence type="ECO:0000256" key="3">
    <source>
        <dbReference type="ARBA" id="ARBA00009701"/>
    </source>
</evidence>
<keyword evidence="16" id="KW-1185">Reference proteome</keyword>
<evidence type="ECO:0000256" key="9">
    <source>
        <dbReference type="ARBA" id="ARBA00023136"/>
    </source>
</evidence>